<organism evidence="2">
    <name type="scientific">marine sediment metagenome</name>
    <dbReference type="NCBI Taxonomy" id="412755"/>
    <lineage>
        <taxon>unclassified sequences</taxon>
        <taxon>metagenomes</taxon>
        <taxon>ecological metagenomes</taxon>
    </lineage>
</organism>
<reference evidence="2" key="1">
    <citation type="journal article" date="2015" name="Nature">
        <title>Complex archaea that bridge the gap between prokaryotes and eukaryotes.</title>
        <authorList>
            <person name="Spang A."/>
            <person name="Saw J.H."/>
            <person name="Jorgensen S.L."/>
            <person name="Zaremba-Niedzwiedzka K."/>
            <person name="Martijn J."/>
            <person name="Lind A.E."/>
            <person name="van Eijk R."/>
            <person name="Schleper C."/>
            <person name="Guy L."/>
            <person name="Ettema T.J."/>
        </authorList>
    </citation>
    <scope>NUCLEOTIDE SEQUENCE</scope>
</reference>
<protein>
    <recommendedName>
        <fullName evidence="1">DXP reductoisomerase C-terminal domain-containing protein</fullName>
    </recommendedName>
</protein>
<dbReference type="InterPro" id="IPR003821">
    <property type="entry name" value="DXP_reductoisomerase"/>
</dbReference>
<dbReference type="Pfam" id="PF13288">
    <property type="entry name" value="DXPR_C"/>
    <property type="match status" value="1"/>
</dbReference>
<feature type="domain" description="DXP reductoisomerase C-terminal" evidence="1">
    <location>
        <begin position="4"/>
        <end position="95"/>
    </location>
</feature>
<dbReference type="Gene3D" id="1.10.1740.10">
    <property type="match status" value="1"/>
</dbReference>
<sequence length="106" mass="11443">ADIDKLDLALVKKLDFADVDIGKTPCLKLAYQAARSGLSYPTALNAADEVGVDAFLEKKIGFTQIGDIIDIVLQRHNPISIESIDDFEVVDSRARVEARAAVKSVG</sequence>
<gene>
    <name evidence="2" type="ORF">LCGC14_2924560</name>
</gene>
<name>A0A0F9ADV9_9ZZZZ</name>
<dbReference type="PANTHER" id="PTHR30525:SF0">
    <property type="entry name" value="1-DEOXY-D-XYLULOSE 5-PHOSPHATE REDUCTOISOMERASE, CHLOROPLASTIC"/>
    <property type="match status" value="1"/>
</dbReference>
<proteinExistence type="predicted"/>
<dbReference type="GO" id="GO:0070402">
    <property type="term" value="F:NADPH binding"/>
    <property type="evidence" value="ECO:0007669"/>
    <property type="project" value="TreeGrafter"/>
</dbReference>
<comment type="caution">
    <text evidence="2">The sequence shown here is derived from an EMBL/GenBank/DDBJ whole genome shotgun (WGS) entry which is preliminary data.</text>
</comment>
<dbReference type="PANTHER" id="PTHR30525">
    <property type="entry name" value="1-DEOXY-D-XYLULOSE 5-PHOSPHATE REDUCTOISOMERASE"/>
    <property type="match status" value="1"/>
</dbReference>
<dbReference type="AlphaFoldDB" id="A0A0F9ADV9"/>
<dbReference type="InterPro" id="IPR026877">
    <property type="entry name" value="DXPR_C"/>
</dbReference>
<dbReference type="InterPro" id="IPR036169">
    <property type="entry name" value="DXPR_C_sf"/>
</dbReference>
<feature type="non-terminal residue" evidence="2">
    <location>
        <position position="1"/>
    </location>
</feature>
<evidence type="ECO:0000313" key="2">
    <source>
        <dbReference type="EMBL" id="KKK70381.1"/>
    </source>
</evidence>
<accession>A0A0F9ADV9</accession>
<dbReference type="GO" id="GO:0051484">
    <property type="term" value="P:isopentenyl diphosphate biosynthetic process, methylerythritol 4-phosphate pathway involved in terpenoid biosynthetic process"/>
    <property type="evidence" value="ECO:0007669"/>
    <property type="project" value="TreeGrafter"/>
</dbReference>
<dbReference type="EMBL" id="LAZR01058217">
    <property type="protein sequence ID" value="KKK70381.1"/>
    <property type="molecule type" value="Genomic_DNA"/>
</dbReference>
<evidence type="ECO:0000259" key="1">
    <source>
        <dbReference type="Pfam" id="PF13288"/>
    </source>
</evidence>
<dbReference type="SUPFAM" id="SSF69055">
    <property type="entry name" value="1-deoxy-D-xylulose-5-phosphate reductoisomerase, C-terminal domain"/>
    <property type="match status" value="1"/>
</dbReference>
<dbReference type="GO" id="GO:0030145">
    <property type="term" value="F:manganese ion binding"/>
    <property type="evidence" value="ECO:0007669"/>
    <property type="project" value="TreeGrafter"/>
</dbReference>
<dbReference type="GO" id="GO:0030604">
    <property type="term" value="F:1-deoxy-D-xylulose-5-phosphate reductoisomerase activity"/>
    <property type="evidence" value="ECO:0007669"/>
    <property type="project" value="InterPro"/>
</dbReference>